<dbReference type="RefSeq" id="WP_007043028.1">
    <property type="nucleotide sequence ID" value="NZ_AFWT01000054.1"/>
</dbReference>
<keyword evidence="4 6" id="KW-0456">Lyase</keyword>
<evidence type="ECO:0000256" key="1">
    <source>
        <dbReference type="ARBA" id="ARBA00001933"/>
    </source>
</evidence>
<evidence type="ECO:0000313" key="6">
    <source>
        <dbReference type="EMBL" id="EGV27891.1"/>
    </source>
</evidence>
<dbReference type="InterPro" id="IPR001926">
    <property type="entry name" value="TrpB-like_PALP"/>
</dbReference>
<gene>
    <name evidence="6" type="ORF">ThidrDRAFT_4315</name>
</gene>
<dbReference type="FunFam" id="3.40.50.1100:FF:000005">
    <property type="entry name" value="Threonine dehydratase catabolic"/>
    <property type="match status" value="1"/>
</dbReference>
<dbReference type="PATRIC" id="fig|765913.3.peg.4390"/>
<feature type="domain" description="Tryptophan synthase beta chain-like PALP" evidence="5">
    <location>
        <begin position="22"/>
        <end position="308"/>
    </location>
</feature>
<accession>G2E7Q2</accession>
<evidence type="ECO:0000259" key="5">
    <source>
        <dbReference type="Pfam" id="PF00291"/>
    </source>
</evidence>
<evidence type="ECO:0000313" key="7">
    <source>
        <dbReference type="Proteomes" id="UP000004200"/>
    </source>
</evidence>
<dbReference type="EC" id="4.3.1.19" evidence="6"/>
<dbReference type="GO" id="GO:0004794">
    <property type="term" value="F:threonine deaminase activity"/>
    <property type="evidence" value="ECO:0007669"/>
    <property type="project" value="UniProtKB-EC"/>
</dbReference>
<dbReference type="Proteomes" id="UP000004200">
    <property type="component" value="Unassembled WGS sequence"/>
</dbReference>
<comment type="caution">
    <text evidence="6">The sequence shown here is derived from an EMBL/GenBank/DDBJ whole genome shotgun (WGS) entry which is preliminary data.</text>
</comment>
<dbReference type="GO" id="GO:0006565">
    <property type="term" value="P:L-serine catabolic process"/>
    <property type="evidence" value="ECO:0007669"/>
    <property type="project" value="TreeGrafter"/>
</dbReference>
<dbReference type="Pfam" id="PF00291">
    <property type="entry name" value="PALP"/>
    <property type="match status" value="1"/>
</dbReference>
<sequence length="334" mass="36111">MIDHKKYPISYAEVLKARAVVSGHLTPTCLTRYENLSSLIDAEIFVKHENHNPTGSFKVRGGINVMHHLKNTGINGVITFSTGNHGLSIAQSAAWLGVEATIVVPENNNQVKNRSITLTGATLIEAGKTFEEASAVVNELSEKENLYYVHPANEPHLINGVGTEFVEIIEAVPDLDAVILPIGAGSEAAAASMVLKTINPNIQIFAVQAESSSAAFKSWKIGEIVSSANTTFAGGFATGIAYEVPFEIYKNNMEDFVLLTEEEIYEGIALAGYYTHNFVEGAGASTIMAAIKLKEKLKSKKVVIQFSGCNASPDEINRAYSSRLFSEGWKANEI</sequence>
<keyword evidence="3" id="KW-0663">Pyridoxal phosphate</keyword>
<evidence type="ECO:0000256" key="3">
    <source>
        <dbReference type="ARBA" id="ARBA00022898"/>
    </source>
</evidence>
<dbReference type="SUPFAM" id="SSF53686">
    <property type="entry name" value="Tryptophan synthase beta subunit-like PLP-dependent enzymes"/>
    <property type="match status" value="1"/>
</dbReference>
<keyword evidence="7" id="KW-1185">Reference proteome</keyword>
<dbReference type="OrthoDB" id="9778118at2"/>
<dbReference type="PANTHER" id="PTHR48078:SF7">
    <property type="entry name" value="BLL6502 PROTEIN"/>
    <property type="match status" value="1"/>
</dbReference>
<name>G2E7Q2_9GAMM</name>
<dbReference type="EMBL" id="AFWT01000054">
    <property type="protein sequence ID" value="EGV27891.1"/>
    <property type="molecule type" value="Genomic_DNA"/>
</dbReference>
<evidence type="ECO:0000256" key="2">
    <source>
        <dbReference type="ARBA" id="ARBA00010869"/>
    </source>
</evidence>
<dbReference type="InterPro" id="IPR036052">
    <property type="entry name" value="TrpB-like_PALP_sf"/>
</dbReference>
<dbReference type="InterPro" id="IPR050147">
    <property type="entry name" value="Ser/Thr_Dehydratase"/>
</dbReference>
<dbReference type="GO" id="GO:0006567">
    <property type="term" value="P:L-threonine catabolic process"/>
    <property type="evidence" value="ECO:0007669"/>
    <property type="project" value="TreeGrafter"/>
</dbReference>
<dbReference type="AlphaFoldDB" id="G2E7Q2"/>
<organism evidence="6 7">
    <name type="scientific">Thiorhodococcus drewsii AZ1</name>
    <dbReference type="NCBI Taxonomy" id="765913"/>
    <lineage>
        <taxon>Bacteria</taxon>
        <taxon>Pseudomonadati</taxon>
        <taxon>Pseudomonadota</taxon>
        <taxon>Gammaproteobacteria</taxon>
        <taxon>Chromatiales</taxon>
        <taxon>Chromatiaceae</taxon>
        <taxon>Thiorhodococcus</taxon>
    </lineage>
</organism>
<evidence type="ECO:0000256" key="4">
    <source>
        <dbReference type="ARBA" id="ARBA00023239"/>
    </source>
</evidence>
<dbReference type="GO" id="GO:0003941">
    <property type="term" value="F:L-serine ammonia-lyase activity"/>
    <property type="evidence" value="ECO:0007669"/>
    <property type="project" value="TreeGrafter"/>
</dbReference>
<dbReference type="Gene3D" id="3.40.50.1100">
    <property type="match status" value="2"/>
</dbReference>
<dbReference type="PANTHER" id="PTHR48078">
    <property type="entry name" value="THREONINE DEHYDRATASE, MITOCHONDRIAL-RELATED"/>
    <property type="match status" value="1"/>
</dbReference>
<protein>
    <submittedName>
        <fullName evidence="6">Threonine ammonia-lyase</fullName>
        <ecNumber evidence="6">4.3.1.19</ecNumber>
    </submittedName>
</protein>
<comment type="cofactor">
    <cofactor evidence="1">
        <name>pyridoxal 5'-phosphate</name>
        <dbReference type="ChEBI" id="CHEBI:597326"/>
    </cofactor>
</comment>
<dbReference type="GO" id="GO:0009097">
    <property type="term" value="P:isoleucine biosynthetic process"/>
    <property type="evidence" value="ECO:0007669"/>
    <property type="project" value="TreeGrafter"/>
</dbReference>
<reference evidence="6 7" key="1">
    <citation type="submission" date="2011-06" db="EMBL/GenBank/DDBJ databases">
        <title>The draft genome of Thiorhodococcus drewsii AZ1.</title>
        <authorList>
            <consortium name="US DOE Joint Genome Institute (JGI-PGF)"/>
            <person name="Lucas S."/>
            <person name="Han J."/>
            <person name="Lapidus A."/>
            <person name="Cheng J.-F."/>
            <person name="Goodwin L."/>
            <person name="Pitluck S."/>
            <person name="Peters L."/>
            <person name="Land M.L."/>
            <person name="Hauser L."/>
            <person name="Vogl K."/>
            <person name="Liu Z."/>
            <person name="Imhoff J."/>
            <person name="Thiel V."/>
            <person name="Frigaard N.-U."/>
            <person name="Bryant D.A."/>
            <person name="Woyke T.J."/>
        </authorList>
    </citation>
    <scope>NUCLEOTIDE SEQUENCE [LARGE SCALE GENOMIC DNA]</scope>
    <source>
        <strain evidence="6 7">AZ1</strain>
    </source>
</reference>
<dbReference type="eggNOG" id="COG1171">
    <property type="taxonomic scope" value="Bacteria"/>
</dbReference>
<comment type="similarity">
    <text evidence="2">Belongs to the serine/threonine dehydratase family.</text>
</comment>
<proteinExistence type="inferred from homology"/>
<dbReference type="STRING" id="765913.ThidrDRAFT_4315"/>